<reference evidence="2 3" key="1">
    <citation type="journal article" date="2015" name="Fungal Genet. Biol.">
        <title>Evolution of novel wood decay mechanisms in Agaricales revealed by the genome sequences of Fistulina hepatica and Cylindrobasidium torrendii.</title>
        <authorList>
            <person name="Floudas D."/>
            <person name="Held B.W."/>
            <person name="Riley R."/>
            <person name="Nagy L.G."/>
            <person name="Koehler G."/>
            <person name="Ransdell A.S."/>
            <person name="Younus H."/>
            <person name="Chow J."/>
            <person name="Chiniquy J."/>
            <person name="Lipzen A."/>
            <person name="Tritt A."/>
            <person name="Sun H."/>
            <person name="Haridas S."/>
            <person name="LaButti K."/>
            <person name="Ohm R.A."/>
            <person name="Kues U."/>
            <person name="Blanchette R.A."/>
            <person name="Grigoriev I.V."/>
            <person name="Minto R.E."/>
            <person name="Hibbett D.S."/>
        </authorList>
    </citation>
    <scope>NUCLEOTIDE SEQUENCE [LARGE SCALE GENOMIC DNA]</scope>
    <source>
        <strain evidence="2 3">ATCC 64428</strain>
    </source>
</reference>
<evidence type="ECO:0000313" key="3">
    <source>
        <dbReference type="Proteomes" id="UP000054144"/>
    </source>
</evidence>
<feature type="region of interest" description="Disordered" evidence="1">
    <location>
        <begin position="40"/>
        <end position="62"/>
    </location>
</feature>
<dbReference type="OrthoDB" id="3230070at2759"/>
<evidence type="ECO:0000256" key="1">
    <source>
        <dbReference type="SAM" id="MobiDB-lite"/>
    </source>
</evidence>
<dbReference type="EMBL" id="KN881721">
    <property type="protein sequence ID" value="KIY49627.1"/>
    <property type="molecule type" value="Genomic_DNA"/>
</dbReference>
<organism evidence="2 3">
    <name type="scientific">Fistulina hepatica ATCC 64428</name>
    <dbReference type="NCBI Taxonomy" id="1128425"/>
    <lineage>
        <taxon>Eukaryota</taxon>
        <taxon>Fungi</taxon>
        <taxon>Dikarya</taxon>
        <taxon>Basidiomycota</taxon>
        <taxon>Agaricomycotina</taxon>
        <taxon>Agaricomycetes</taxon>
        <taxon>Agaricomycetidae</taxon>
        <taxon>Agaricales</taxon>
        <taxon>Fistulinaceae</taxon>
        <taxon>Fistulina</taxon>
    </lineage>
</organism>
<proteinExistence type="predicted"/>
<dbReference type="AlphaFoldDB" id="A0A0D7AE75"/>
<protein>
    <submittedName>
        <fullName evidence="2">Uncharacterized protein</fullName>
    </submittedName>
</protein>
<gene>
    <name evidence="2" type="ORF">FISHEDRAFT_40960</name>
</gene>
<accession>A0A0D7AE75</accession>
<dbReference type="Proteomes" id="UP000054144">
    <property type="component" value="Unassembled WGS sequence"/>
</dbReference>
<evidence type="ECO:0000313" key="2">
    <source>
        <dbReference type="EMBL" id="KIY49627.1"/>
    </source>
</evidence>
<name>A0A0D7AE75_9AGAR</name>
<sequence length="62" mass="6867">SRDVALKVILGTEKGMEALTEFLKASGAFKKIGNPRLAREAPCFEDEPDPLTRWDSDDEDEG</sequence>
<keyword evidence="3" id="KW-1185">Reference proteome</keyword>
<feature type="non-terminal residue" evidence="2">
    <location>
        <position position="1"/>
    </location>
</feature>